<dbReference type="CDD" id="cd06261">
    <property type="entry name" value="TM_PBP2"/>
    <property type="match status" value="1"/>
</dbReference>
<dbReference type="InterPro" id="IPR035906">
    <property type="entry name" value="MetI-like_sf"/>
</dbReference>
<evidence type="ECO:0000256" key="5">
    <source>
        <dbReference type="ARBA" id="ARBA00022989"/>
    </source>
</evidence>
<keyword evidence="3" id="KW-1003">Cell membrane</keyword>
<evidence type="ECO:0000256" key="6">
    <source>
        <dbReference type="ARBA" id="ARBA00023136"/>
    </source>
</evidence>
<feature type="transmembrane region" description="Helical" evidence="7">
    <location>
        <begin position="294"/>
        <end position="320"/>
    </location>
</feature>
<feature type="transmembrane region" description="Helical" evidence="7">
    <location>
        <begin position="191"/>
        <end position="209"/>
    </location>
</feature>
<feature type="transmembrane region" description="Helical" evidence="7">
    <location>
        <begin position="117"/>
        <end position="138"/>
    </location>
</feature>
<keyword evidence="10" id="KW-1185">Reference proteome</keyword>
<organism evidence="9 10">
    <name type="scientific">Paracoccus seriniphilus</name>
    <dbReference type="NCBI Taxonomy" id="184748"/>
    <lineage>
        <taxon>Bacteria</taxon>
        <taxon>Pseudomonadati</taxon>
        <taxon>Pseudomonadota</taxon>
        <taxon>Alphaproteobacteria</taxon>
        <taxon>Rhodobacterales</taxon>
        <taxon>Paracoccaceae</taxon>
        <taxon>Paracoccus</taxon>
    </lineage>
</organism>
<gene>
    <name evidence="9" type="ORF">SAMN05444959_10687</name>
</gene>
<dbReference type="GO" id="GO:0005886">
    <property type="term" value="C:plasma membrane"/>
    <property type="evidence" value="ECO:0007669"/>
    <property type="project" value="UniProtKB-SubCell"/>
</dbReference>
<feature type="transmembrane region" description="Helical" evidence="7">
    <location>
        <begin position="21"/>
        <end position="40"/>
    </location>
</feature>
<dbReference type="Pfam" id="PF19300">
    <property type="entry name" value="BPD_transp_1_N"/>
    <property type="match status" value="1"/>
</dbReference>
<evidence type="ECO:0000256" key="3">
    <source>
        <dbReference type="ARBA" id="ARBA00022475"/>
    </source>
</evidence>
<keyword evidence="2 7" id="KW-0813">Transport</keyword>
<evidence type="ECO:0000256" key="1">
    <source>
        <dbReference type="ARBA" id="ARBA00004651"/>
    </source>
</evidence>
<dbReference type="InterPro" id="IPR045621">
    <property type="entry name" value="BPD_transp_1_N"/>
</dbReference>
<keyword evidence="5 7" id="KW-1133">Transmembrane helix</keyword>
<dbReference type="InterPro" id="IPR000515">
    <property type="entry name" value="MetI-like"/>
</dbReference>
<evidence type="ECO:0000256" key="4">
    <source>
        <dbReference type="ARBA" id="ARBA00022692"/>
    </source>
</evidence>
<dbReference type="AlphaFoldDB" id="A0A239PW33"/>
<feature type="domain" description="ABC transmembrane type-1" evidence="8">
    <location>
        <begin position="108"/>
        <end position="313"/>
    </location>
</feature>
<feature type="transmembrane region" description="Helical" evidence="7">
    <location>
        <begin position="158"/>
        <end position="179"/>
    </location>
</feature>
<sequence>MQSAKTKVATMNPILTIVLKRLLIGLLTLWLVTIIIFGAIELLPGDIATEKLGQAATEESLAAFREQFNLNGPVYQRYLSWLAGAVTGDFGVSLANQRPISEVIGQRTANTFFLAGYAAAISVPISIIAGMMAALYNGSWFDRLLSSTTLAAISFPEFFVAYILILIFAVGLGWFPSLANIDANASLGERLYSTFLPAMTLTLIVLAYMMRMTRAAILNLLALPYIEMAHLKGIKRWRVIAVHALPNALAPIINVIALNLAYLIVGVVLVEVVFVYPGLGQVLVDAVSNRDVTVVQAACLIFAATYILLNLLADILSIVVNPRLLHPR</sequence>
<dbReference type="GO" id="GO:0055085">
    <property type="term" value="P:transmembrane transport"/>
    <property type="evidence" value="ECO:0007669"/>
    <property type="project" value="InterPro"/>
</dbReference>
<feature type="transmembrane region" description="Helical" evidence="7">
    <location>
        <begin position="252"/>
        <end position="274"/>
    </location>
</feature>
<comment type="similarity">
    <text evidence="7">Belongs to the binding-protein-dependent transport system permease family.</text>
</comment>
<keyword evidence="4 7" id="KW-0812">Transmembrane</keyword>
<dbReference type="PROSITE" id="PS50928">
    <property type="entry name" value="ABC_TM1"/>
    <property type="match status" value="1"/>
</dbReference>
<evidence type="ECO:0000256" key="7">
    <source>
        <dbReference type="RuleBase" id="RU363032"/>
    </source>
</evidence>
<dbReference type="SUPFAM" id="SSF161098">
    <property type="entry name" value="MetI-like"/>
    <property type="match status" value="1"/>
</dbReference>
<dbReference type="PANTHER" id="PTHR43163:SF3">
    <property type="entry name" value="PEPTIDE ABC TRANSPORTER PERMEASE PROTEIN"/>
    <property type="match status" value="1"/>
</dbReference>
<evidence type="ECO:0000313" key="10">
    <source>
        <dbReference type="Proteomes" id="UP000198307"/>
    </source>
</evidence>
<reference evidence="9 10" key="1">
    <citation type="submission" date="2017-07" db="EMBL/GenBank/DDBJ databases">
        <authorList>
            <person name="Sun Z.S."/>
            <person name="Albrecht U."/>
            <person name="Echele G."/>
            <person name="Lee C.C."/>
        </authorList>
    </citation>
    <scope>NUCLEOTIDE SEQUENCE [LARGE SCALE GENOMIC DNA]</scope>
    <source>
        <strain evidence="9 10">DSM 14827</strain>
    </source>
</reference>
<dbReference type="Pfam" id="PF00528">
    <property type="entry name" value="BPD_transp_1"/>
    <property type="match status" value="1"/>
</dbReference>
<dbReference type="EMBL" id="FZQB01000006">
    <property type="protein sequence ID" value="SNT73907.1"/>
    <property type="molecule type" value="Genomic_DNA"/>
</dbReference>
<evidence type="ECO:0000259" key="8">
    <source>
        <dbReference type="PROSITE" id="PS50928"/>
    </source>
</evidence>
<dbReference type="Gene3D" id="1.10.3720.10">
    <property type="entry name" value="MetI-like"/>
    <property type="match status" value="1"/>
</dbReference>
<dbReference type="Proteomes" id="UP000198307">
    <property type="component" value="Unassembled WGS sequence"/>
</dbReference>
<dbReference type="PANTHER" id="PTHR43163">
    <property type="entry name" value="DIPEPTIDE TRANSPORT SYSTEM PERMEASE PROTEIN DPPB-RELATED"/>
    <property type="match status" value="1"/>
</dbReference>
<proteinExistence type="inferred from homology"/>
<accession>A0A239PW33</accession>
<evidence type="ECO:0000256" key="2">
    <source>
        <dbReference type="ARBA" id="ARBA00022448"/>
    </source>
</evidence>
<name>A0A239PW33_9RHOB</name>
<evidence type="ECO:0000313" key="9">
    <source>
        <dbReference type="EMBL" id="SNT73907.1"/>
    </source>
</evidence>
<comment type="subcellular location">
    <subcellularLocation>
        <location evidence="1 7">Cell membrane</location>
        <topology evidence="1 7">Multi-pass membrane protein</topology>
    </subcellularLocation>
</comment>
<protein>
    <submittedName>
        <fullName evidence="9">Peptide/nickel transport system permease protein</fullName>
    </submittedName>
</protein>
<keyword evidence="6 7" id="KW-0472">Membrane</keyword>